<proteinExistence type="predicted"/>
<name>A0AAD7AMZ1_9AGAR</name>
<organism evidence="1 2">
    <name type="scientific">Mycena albidolilacea</name>
    <dbReference type="NCBI Taxonomy" id="1033008"/>
    <lineage>
        <taxon>Eukaryota</taxon>
        <taxon>Fungi</taxon>
        <taxon>Dikarya</taxon>
        <taxon>Basidiomycota</taxon>
        <taxon>Agaricomycotina</taxon>
        <taxon>Agaricomycetes</taxon>
        <taxon>Agaricomycetidae</taxon>
        <taxon>Agaricales</taxon>
        <taxon>Marasmiineae</taxon>
        <taxon>Mycenaceae</taxon>
        <taxon>Mycena</taxon>
    </lineage>
</organism>
<evidence type="ECO:0000313" key="2">
    <source>
        <dbReference type="Proteomes" id="UP001218218"/>
    </source>
</evidence>
<accession>A0AAD7AMZ1</accession>
<keyword evidence="2" id="KW-1185">Reference proteome</keyword>
<dbReference type="EMBL" id="JARIHO010000004">
    <property type="protein sequence ID" value="KAJ7363006.1"/>
    <property type="molecule type" value="Genomic_DNA"/>
</dbReference>
<dbReference type="AlphaFoldDB" id="A0AAD7AMZ1"/>
<comment type="caution">
    <text evidence="1">The sequence shown here is derived from an EMBL/GenBank/DDBJ whole genome shotgun (WGS) entry which is preliminary data.</text>
</comment>
<dbReference type="Proteomes" id="UP001218218">
    <property type="component" value="Unassembled WGS sequence"/>
</dbReference>
<gene>
    <name evidence="1" type="ORF">DFH08DRAFT_1025608</name>
</gene>
<protein>
    <submittedName>
        <fullName evidence="1">Uncharacterized protein</fullName>
    </submittedName>
</protein>
<reference evidence="1" key="1">
    <citation type="submission" date="2023-03" db="EMBL/GenBank/DDBJ databases">
        <title>Massive genome expansion in bonnet fungi (Mycena s.s.) driven by repeated elements and novel gene families across ecological guilds.</title>
        <authorList>
            <consortium name="Lawrence Berkeley National Laboratory"/>
            <person name="Harder C.B."/>
            <person name="Miyauchi S."/>
            <person name="Viragh M."/>
            <person name="Kuo A."/>
            <person name="Thoen E."/>
            <person name="Andreopoulos B."/>
            <person name="Lu D."/>
            <person name="Skrede I."/>
            <person name="Drula E."/>
            <person name="Henrissat B."/>
            <person name="Morin E."/>
            <person name="Kohler A."/>
            <person name="Barry K."/>
            <person name="LaButti K."/>
            <person name="Morin E."/>
            <person name="Salamov A."/>
            <person name="Lipzen A."/>
            <person name="Mereny Z."/>
            <person name="Hegedus B."/>
            <person name="Baldrian P."/>
            <person name="Stursova M."/>
            <person name="Weitz H."/>
            <person name="Taylor A."/>
            <person name="Grigoriev I.V."/>
            <person name="Nagy L.G."/>
            <person name="Martin F."/>
            <person name="Kauserud H."/>
        </authorList>
    </citation>
    <scope>NUCLEOTIDE SEQUENCE</scope>
    <source>
        <strain evidence="1">CBHHK002</strain>
    </source>
</reference>
<sequence>MKTDGIETQLGGRLKSAQDCSEILRNGECIRYVGGGGKAEVKNKEKGAVRCRQINYAESKPGTTQIRIGRSTLPRSAPKVGDQTTSESIPGVARDARALVQLVALALGCEMRHVRVVELYPQSGWEIVLECPKGSGWEFDVQGMSHFHTPRLRDTHRESRYWLSKPRVWDEFFTTDCAIVNVGPWYLLGIEKGFLSCRGLYRPVFEDILNEGVSTRLCHDGEGAWRCKTEFILPMPDTVRIAYSEVRTELRDGLTVLEGGTMMGPEVRPPPHACAYGEKCLQVQTVAKCELCQLITSITKIYASRGLFSINHKHYHASLSDLPVRTGRKIDLESKGQNDESVQ</sequence>
<evidence type="ECO:0000313" key="1">
    <source>
        <dbReference type="EMBL" id="KAJ7363006.1"/>
    </source>
</evidence>